<organism evidence="3 4">
    <name type="scientific">Gymnopilus dilepis</name>
    <dbReference type="NCBI Taxonomy" id="231916"/>
    <lineage>
        <taxon>Eukaryota</taxon>
        <taxon>Fungi</taxon>
        <taxon>Dikarya</taxon>
        <taxon>Basidiomycota</taxon>
        <taxon>Agaricomycotina</taxon>
        <taxon>Agaricomycetes</taxon>
        <taxon>Agaricomycetidae</taxon>
        <taxon>Agaricales</taxon>
        <taxon>Agaricineae</taxon>
        <taxon>Hymenogastraceae</taxon>
        <taxon>Gymnopilus</taxon>
    </lineage>
</organism>
<evidence type="ECO:0000259" key="2">
    <source>
        <dbReference type="Pfam" id="PF24883"/>
    </source>
</evidence>
<evidence type="ECO:0000313" key="3">
    <source>
        <dbReference type="EMBL" id="PPQ81731.1"/>
    </source>
</evidence>
<dbReference type="InParanoid" id="A0A409WTD8"/>
<dbReference type="SUPFAM" id="SSF52540">
    <property type="entry name" value="P-loop containing nucleoside triphosphate hydrolases"/>
    <property type="match status" value="1"/>
</dbReference>
<gene>
    <name evidence="3" type="ORF">CVT26_007855</name>
</gene>
<feature type="domain" description="Nephrocystin 3-like N-terminal" evidence="2">
    <location>
        <begin position="97"/>
        <end position="270"/>
    </location>
</feature>
<keyword evidence="4" id="KW-1185">Reference proteome</keyword>
<dbReference type="Proteomes" id="UP000284706">
    <property type="component" value="Unassembled WGS sequence"/>
</dbReference>
<reference evidence="3 4" key="1">
    <citation type="journal article" date="2018" name="Evol. Lett.">
        <title>Horizontal gene cluster transfer increased hallucinogenic mushroom diversity.</title>
        <authorList>
            <person name="Reynolds H.T."/>
            <person name="Vijayakumar V."/>
            <person name="Gluck-Thaler E."/>
            <person name="Korotkin H.B."/>
            <person name="Matheny P.B."/>
            <person name="Slot J.C."/>
        </authorList>
    </citation>
    <scope>NUCLEOTIDE SEQUENCE [LARGE SCALE GENOMIC DNA]</scope>
    <source>
        <strain evidence="3 4">SRW20</strain>
    </source>
</reference>
<dbReference type="PANTHER" id="PTHR10039">
    <property type="entry name" value="AMELOGENIN"/>
    <property type="match status" value="1"/>
</dbReference>
<dbReference type="Gene3D" id="3.40.50.300">
    <property type="entry name" value="P-loop containing nucleotide triphosphate hydrolases"/>
    <property type="match status" value="1"/>
</dbReference>
<dbReference type="PANTHER" id="PTHR10039:SF14">
    <property type="entry name" value="NACHT DOMAIN-CONTAINING PROTEIN"/>
    <property type="match status" value="1"/>
</dbReference>
<dbReference type="EMBL" id="NHYE01004834">
    <property type="protein sequence ID" value="PPQ81731.1"/>
    <property type="molecule type" value="Genomic_DNA"/>
</dbReference>
<dbReference type="Pfam" id="PF24883">
    <property type="entry name" value="NPHP3_N"/>
    <property type="match status" value="1"/>
</dbReference>
<evidence type="ECO:0000256" key="1">
    <source>
        <dbReference type="ARBA" id="ARBA00022737"/>
    </source>
</evidence>
<sequence>MSNFIGEGDKYEKARFKGSIVGGRDNINVLKINNFSNVVSARCALSSVFLPPGTDSGRVNWVDRHVAANAAFDSGEVSDQPKCHEGTRIAILDHLMTWATALTYTYSITWVHGPAGSGKSTILRTLAQMLFDQGILSSSFFFFRSSAGRNSVEKFIPSIAYRLALSMPETAPFVAEAILKDPLLPHASLWKQAKVLIVDPIKAAHKKSPLETATYPRIFIIDGLDECECPPDETENKREIREKRQSEILQVLVRILQNLPVPFAAVIASRPERHICTAFNIGDLNRSSSRVPLDNDYQADIDIRKYLTDRFNCIREGHPMREYLPANWPLQSDIHTLVSKASGQFIYASTVDKFVSSSRHNPADRLDIVTRSRNDDSSSPGLDEPFRQLDLLYSSIFLALDPSNLSLTLGILGLFFAFQPLSESCWNFRQTPSFIEKFLNLKRGDVRRLLFDLQAILIVGHDNQTIRIFHASLPDYLFDKSRSHNHWIDTGLVYAKIVEGCLSDDYDRYCLEYIFEQALPTPSLHEAIERYEFNAQAPSLYRTIYMPQLLLRIRNLAAQHALNNRLIRVQKFQDGRLLYSKKLMEYLECVREPLETHLSSSVLKLRLIILAFLDSKELGGKDYMKIFGLPLKWASELDTRLDRGFSEHENPLFLTEKMLHANGMLWGYHPKSTPWFESPAFFVVLRDIFEGSGGKYFIDGNDYADAALYLWNPPPFSDFRYHISASLEKDLSKAFSVFLARASIREDLVQIALNEASIAGYPTPEVSVALRKYRERATSQRPQASNSKYGSMMVQWKTQYQRLSQFIGLKKYTVNPEVTPGRILADLELTHRKIEELVDRDKDA</sequence>
<keyword evidence="1" id="KW-0677">Repeat</keyword>
<dbReference type="InterPro" id="IPR027417">
    <property type="entry name" value="P-loop_NTPase"/>
</dbReference>
<dbReference type="OrthoDB" id="163438at2759"/>
<name>A0A409WTD8_9AGAR</name>
<dbReference type="AlphaFoldDB" id="A0A409WTD8"/>
<dbReference type="InterPro" id="IPR056884">
    <property type="entry name" value="NPHP3-like_N"/>
</dbReference>
<evidence type="ECO:0000313" key="4">
    <source>
        <dbReference type="Proteomes" id="UP000284706"/>
    </source>
</evidence>
<comment type="caution">
    <text evidence="3">The sequence shown here is derived from an EMBL/GenBank/DDBJ whole genome shotgun (WGS) entry which is preliminary data.</text>
</comment>
<protein>
    <recommendedName>
        <fullName evidence="2">Nephrocystin 3-like N-terminal domain-containing protein</fullName>
    </recommendedName>
</protein>
<accession>A0A409WTD8</accession>
<proteinExistence type="predicted"/>